<proteinExistence type="predicted"/>
<protein>
    <submittedName>
        <fullName evidence="1">Uncharacterized protein</fullName>
    </submittedName>
</protein>
<dbReference type="Proteomes" id="UP001054252">
    <property type="component" value="Unassembled WGS sequence"/>
</dbReference>
<evidence type="ECO:0000313" key="2">
    <source>
        <dbReference type="Proteomes" id="UP001054252"/>
    </source>
</evidence>
<evidence type="ECO:0000313" key="1">
    <source>
        <dbReference type="EMBL" id="GKV11082.1"/>
    </source>
</evidence>
<comment type="caution">
    <text evidence="1">The sequence shown here is derived from an EMBL/GenBank/DDBJ whole genome shotgun (WGS) entry which is preliminary data.</text>
</comment>
<reference evidence="1 2" key="1">
    <citation type="journal article" date="2021" name="Commun. Biol.">
        <title>The genome of Shorea leprosula (Dipterocarpaceae) highlights the ecological relevance of drought in aseasonal tropical rainforests.</title>
        <authorList>
            <person name="Ng K.K.S."/>
            <person name="Kobayashi M.J."/>
            <person name="Fawcett J.A."/>
            <person name="Hatakeyama M."/>
            <person name="Paape T."/>
            <person name="Ng C.H."/>
            <person name="Ang C.C."/>
            <person name="Tnah L.H."/>
            <person name="Lee C.T."/>
            <person name="Nishiyama T."/>
            <person name="Sese J."/>
            <person name="O'Brien M.J."/>
            <person name="Copetti D."/>
            <person name="Mohd Noor M.I."/>
            <person name="Ong R.C."/>
            <person name="Putra M."/>
            <person name="Sireger I.Z."/>
            <person name="Indrioko S."/>
            <person name="Kosugi Y."/>
            <person name="Izuno A."/>
            <person name="Isagi Y."/>
            <person name="Lee S.L."/>
            <person name="Shimizu K.K."/>
        </authorList>
    </citation>
    <scope>NUCLEOTIDE SEQUENCE [LARGE SCALE GENOMIC DNA]</scope>
    <source>
        <strain evidence="1">214</strain>
    </source>
</reference>
<dbReference type="AlphaFoldDB" id="A0AAV5JBY9"/>
<keyword evidence="2" id="KW-1185">Reference proteome</keyword>
<dbReference type="EMBL" id="BPVZ01000033">
    <property type="protein sequence ID" value="GKV11082.1"/>
    <property type="molecule type" value="Genomic_DNA"/>
</dbReference>
<organism evidence="1 2">
    <name type="scientific">Rubroshorea leprosula</name>
    <dbReference type="NCBI Taxonomy" id="152421"/>
    <lineage>
        <taxon>Eukaryota</taxon>
        <taxon>Viridiplantae</taxon>
        <taxon>Streptophyta</taxon>
        <taxon>Embryophyta</taxon>
        <taxon>Tracheophyta</taxon>
        <taxon>Spermatophyta</taxon>
        <taxon>Magnoliopsida</taxon>
        <taxon>eudicotyledons</taxon>
        <taxon>Gunneridae</taxon>
        <taxon>Pentapetalae</taxon>
        <taxon>rosids</taxon>
        <taxon>malvids</taxon>
        <taxon>Malvales</taxon>
        <taxon>Dipterocarpaceae</taxon>
        <taxon>Rubroshorea</taxon>
    </lineage>
</organism>
<accession>A0AAV5JBY9</accession>
<sequence>MAGGGDIVEFQEVCPFLDLFLYVIFSSEKVLEKGGEGEGWSLIPWVGSLRPDSDLSSSKTFAMLVFIFWGSLDVL</sequence>
<gene>
    <name evidence="1" type="ORF">SLEP1_g22367</name>
</gene>
<name>A0AAV5JBY9_9ROSI</name>